<gene>
    <name evidence="3" type="ORF">KME65_18125</name>
</gene>
<evidence type="ECO:0000256" key="1">
    <source>
        <dbReference type="SAM" id="MobiDB-lite"/>
    </source>
</evidence>
<feature type="compositionally biased region" description="Basic and acidic residues" evidence="1">
    <location>
        <begin position="23"/>
        <end position="37"/>
    </location>
</feature>
<organism evidence="3 4">
    <name type="scientific">Candidatus Thiodiazotropha taylori</name>
    <dbReference type="NCBI Taxonomy" id="2792791"/>
    <lineage>
        <taxon>Bacteria</taxon>
        <taxon>Pseudomonadati</taxon>
        <taxon>Pseudomonadota</taxon>
        <taxon>Gammaproteobacteria</taxon>
        <taxon>Chromatiales</taxon>
        <taxon>Sedimenticolaceae</taxon>
        <taxon>Candidatus Thiodiazotropha</taxon>
    </lineage>
</organism>
<dbReference type="Proteomes" id="UP000770889">
    <property type="component" value="Unassembled WGS sequence"/>
</dbReference>
<comment type="caution">
    <text evidence="3">The sequence shown here is derived from an EMBL/GenBank/DDBJ whole genome shotgun (WGS) entry which is preliminary data.</text>
</comment>
<dbReference type="EMBL" id="JAHHGM010000023">
    <property type="protein sequence ID" value="MBT2990880.1"/>
    <property type="molecule type" value="Genomic_DNA"/>
</dbReference>
<keyword evidence="2" id="KW-0732">Signal</keyword>
<proteinExistence type="predicted"/>
<feature type="chain" id="PRO_5036839514" description="Lipoprotein" evidence="2">
    <location>
        <begin position="18"/>
        <end position="80"/>
    </location>
</feature>
<dbReference type="PROSITE" id="PS51257">
    <property type="entry name" value="PROKAR_LIPOPROTEIN"/>
    <property type="match status" value="1"/>
</dbReference>
<evidence type="ECO:0000313" key="3">
    <source>
        <dbReference type="EMBL" id="MBT2990880.1"/>
    </source>
</evidence>
<evidence type="ECO:0000313" key="4">
    <source>
        <dbReference type="Proteomes" id="UP000770889"/>
    </source>
</evidence>
<reference evidence="3 4" key="1">
    <citation type="submission" date="2021-05" db="EMBL/GenBank/DDBJ databases">
        <title>Genetic and Functional Diversity in Clade A Lucinid endosymbionts from the Bahamas.</title>
        <authorList>
            <person name="Giani N.M."/>
            <person name="Engel A.S."/>
            <person name="Campbell B.J."/>
        </authorList>
    </citation>
    <scope>NUCLEOTIDE SEQUENCE [LARGE SCALE GENOMIC DNA]</scope>
    <source>
        <strain evidence="3">LUC16012Gg_MoonRockCtena</strain>
    </source>
</reference>
<feature type="region of interest" description="Disordered" evidence="1">
    <location>
        <begin position="23"/>
        <end position="80"/>
    </location>
</feature>
<evidence type="ECO:0000256" key="2">
    <source>
        <dbReference type="SAM" id="SignalP"/>
    </source>
</evidence>
<name>A0A944MC22_9GAMM</name>
<feature type="signal peptide" evidence="2">
    <location>
        <begin position="1"/>
        <end position="17"/>
    </location>
</feature>
<protein>
    <recommendedName>
        <fullName evidence="5">Lipoprotein</fullName>
    </recommendedName>
</protein>
<sequence>MKQITIIIAISTTLALAACGKSNDADMSKTTDARDAVSEQNIPSDQAAFEAGSVSNQKGEETGITIDNMGGESTERTNKD</sequence>
<accession>A0A944MC22</accession>
<evidence type="ECO:0008006" key="5">
    <source>
        <dbReference type="Google" id="ProtNLM"/>
    </source>
</evidence>
<dbReference type="AlphaFoldDB" id="A0A944MC22"/>